<dbReference type="PANTHER" id="PTHR12746:SF2">
    <property type="entry name" value="60S RIBOSOMAL EXPORT PROTEIN NMD3"/>
    <property type="match status" value="1"/>
</dbReference>
<dbReference type="GO" id="GO:0043023">
    <property type="term" value="F:ribosomal large subunit binding"/>
    <property type="evidence" value="ECO:0007669"/>
    <property type="project" value="InterPro"/>
</dbReference>
<dbReference type="AlphaFoldDB" id="X1K3S7"/>
<dbReference type="InterPro" id="IPR039768">
    <property type="entry name" value="Nmd3"/>
</dbReference>
<comment type="caution">
    <text evidence="2">The sequence shown here is derived from an EMBL/GenBank/DDBJ whole genome shotgun (WGS) entry which is preliminary data.</text>
</comment>
<dbReference type="InterPro" id="IPR007064">
    <property type="entry name" value="Nmd3_N"/>
</dbReference>
<sequence length="207" mass="23272">MDSVRKEIRKRYGYECKVEVAGLGKEIKADENRASVSLEVKAEIKGVEIEERGEVEVTFKKETCDRCSKIAGGYYVGIVQIRAEDRIPTDEELAMAEEIAYSSLGEADFVSEERTLKEGLDIYVSSMDCGRRISRWIVKKLGGSFSESRKLYGRKDGRNIYRVSFSVRLPGFGEGTLLEIEDKVVSVEKVIKGKGMECVDMNTGERV</sequence>
<proteinExistence type="predicted"/>
<dbReference type="Pfam" id="PF04981">
    <property type="entry name" value="NMD3"/>
    <property type="match status" value="1"/>
</dbReference>
<feature type="domain" description="Nmd3 N-terminal" evidence="1">
    <location>
        <begin position="15"/>
        <end position="169"/>
    </location>
</feature>
<reference evidence="2" key="1">
    <citation type="journal article" date="2014" name="Front. Microbiol.">
        <title>High frequency of phylogenetically diverse reductive dehalogenase-homologous genes in deep subseafloor sedimentary metagenomes.</title>
        <authorList>
            <person name="Kawai M."/>
            <person name="Futagami T."/>
            <person name="Toyoda A."/>
            <person name="Takaki Y."/>
            <person name="Nishi S."/>
            <person name="Hori S."/>
            <person name="Arai W."/>
            <person name="Tsubouchi T."/>
            <person name="Morono Y."/>
            <person name="Uchiyama I."/>
            <person name="Ito T."/>
            <person name="Fujiyama A."/>
            <person name="Inagaki F."/>
            <person name="Takami H."/>
        </authorList>
    </citation>
    <scope>NUCLEOTIDE SEQUENCE</scope>
    <source>
        <strain evidence="2">Expedition CK06-06</strain>
    </source>
</reference>
<gene>
    <name evidence="2" type="ORF">S03H2_63918</name>
</gene>
<dbReference type="GO" id="GO:0005737">
    <property type="term" value="C:cytoplasm"/>
    <property type="evidence" value="ECO:0007669"/>
    <property type="project" value="TreeGrafter"/>
</dbReference>
<name>X1K3S7_9ZZZZ</name>
<accession>X1K3S7</accession>
<dbReference type="PANTHER" id="PTHR12746">
    <property type="entry name" value="NONSENSE-MEDIATED MRNA DECAY PROTEIN 3"/>
    <property type="match status" value="1"/>
</dbReference>
<evidence type="ECO:0000259" key="1">
    <source>
        <dbReference type="Pfam" id="PF04981"/>
    </source>
</evidence>
<protein>
    <recommendedName>
        <fullName evidence="1">Nmd3 N-terminal domain-containing protein</fullName>
    </recommendedName>
</protein>
<dbReference type="EMBL" id="BARU01041460">
    <property type="protein sequence ID" value="GAH88315.1"/>
    <property type="molecule type" value="Genomic_DNA"/>
</dbReference>
<organism evidence="2">
    <name type="scientific">marine sediment metagenome</name>
    <dbReference type="NCBI Taxonomy" id="412755"/>
    <lineage>
        <taxon>unclassified sequences</taxon>
        <taxon>metagenomes</taxon>
        <taxon>ecological metagenomes</taxon>
    </lineage>
</organism>
<feature type="non-terminal residue" evidence="2">
    <location>
        <position position="207"/>
    </location>
</feature>
<evidence type="ECO:0000313" key="2">
    <source>
        <dbReference type="EMBL" id="GAH88315.1"/>
    </source>
</evidence>